<keyword evidence="7" id="KW-1185">Reference proteome</keyword>
<gene>
    <name evidence="6" type="ORF">GCM10008964_15770</name>
</gene>
<evidence type="ECO:0000313" key="7">
    <source>
        <dbReference type="Proteomes" id="UP001501476"/>
    </source>
</evidence>
<feature type="chain" id="PRO_5046059891" description="TIGR03016 family PEP-CTERM system-associated outer membrane protein" evidence="5">
    <location>
        <begin position="20"/>
        <end position="395"/>
    </location>
</feature>
<feature type="region of interest" description="Disordered" evidence="4">
    <location>
        <begin position="157"/>
        <end position="177"/>
    </location>
</feature>
<reference evidence="7" key="1">
    <citation type="journal article" date="2019" name="Int. J. Syst. Evol. Microbiol.">
        <title>The Global Catalogue of Microorganisms (GCM) 10K type strain sequencing project: providing services to taxonomists for standard genome sequencing and annotation.</title>
        <authorList>
            <consortium name="The Broad Institute Genomics Platform"/>
            <consortium name="The Broad Institute Genome Sequencing Center for Infectious Disease"/>
            <person name="Wu L."/>
            <person name="Ma J."/>
        </authorList>
    </citation>
    <scope>NUCLEOTIDE SEQUENCE [LARGE SCALE GENOMIC DNA]</scope>
    <source>
        <strain evidence="7">JCM 6886</strain>
    </source>
</reference>
<comment type="caution">
    <text evidence="6">The sequence shown here is derived from an EMBL/GenBank/DDBJ whole genome shotgun (WGS) entry which is preliminary data.</text>
</comment>
<keyword evidence="2" id="KW-0472">Membrane</keyword>
<sequence>MIKYIPLLLPMLLSNNASAAEWVFNAQADPKFKYDDNELLREDELDDFSLNIDPTLSLTRSLENSTSEIRLGYRISRYQDLKELDKENPFASFNTTYATERSTYGLKLDYAERESRDIAEEDTADFSNISTTITKSISPSFSYRLTELDTISTSLSYQTRKQSDDSSNSNSILGSSSNLTDNETASLNLAWQHQYTERLNGGLSFTYVNYQAESDRLDNQYDSYSLGLTSEYQLSELWSVNGLLGARYLDSENSPVIGPETSDQSTGLDYSISTTREDELNSYTLSASRSLTPSSEGDVNEQDAYTITYRRNFTEKLTGNLSASYRKYSSADDLDSTETKYFDFSPSLSWKLDEDWSLVFGYRYRSVDESDGKNVDGNALTFNIDYNWNGIRFSR</sequence>
<dbReference type="Gene3D" id="2.40.170.20">
    <property type="entry name" value="TonB-dependent receptor, beta-barrel domain"/>
    <property type="match status" value="1"/>
</dbReference>
<proteinExistence type="predicted"/>
<dbReference type="SUPFAM" id="SSF56935">
    <property type="entry name" value="Porins"/>
    <property type="match status" value="1"/>
</dbReference>
<name>A0ABP3D6Z7_9GAMM</name>
<evidence type="ECO:0000256" key="2">
    <source>
        <dbReference type="ARBA" id="ARBA00023136"/>
    </source>
</evidence>
<dbReference type="InterPro" id="IPR036942">
    <property type="entry name" value="Beta-barrel_TonB_sf"/>
</dbReference>
<organism evidence="6 7">
    <name type="scientific">Methylophaga marina</name>
    <dbReference type="NCBI Taxonomy" id="45495"/>
    <lineage>
        <taxon>Bacteria</taxon>
        <taxon>Pseudomonadati</taxon>
        <taxon>Pseudomonadota</taxon>
        <taxon>Gammaproteobacteria</taxon>
        <taxon>Thiotrichales</taxon>
        <taxon>Piscirickettsiaceae</taxon>
        <taxon>Methylophaga</taxon>
    </lineage>
</organism>
<dbReference type="EMBL" id="BAAADG010000005">
    <property type="protein sequence ID" value="GAA0225013.1"/>
    <property type="molecule type" value="Genomic_DNA"/>
</dbReference>
<accession>A0ABP3D6Z7</accession>
<evidence type="ECO:0000256" key="5">
    <source>
        <dbReference type="SAM" id="SignalP"/>
    </source>
</evidence>
<feature type="compositionally biased region" description="Low complexity" evidence="4">
    <location>
        <begin position="165"/>
        <end position="177"/>
    </location>
</feature>
<evidence type="ECO:0000256" key="4">
    <source>
        <dbReference type="SAM" id="MobiDB-lite"/>
    </source>
</evidence>
<evidence type="ECO:0000256" key="3">
    <source>
        <dbReference type="ARBA" id="ARBA00023237"/>
    </source>
</evidence>
<protein>
    <recommendedName>
        <fullName evidence="8">TIGR03016 family PEP-CTERM system-associated outer membrane protein</fullName>
    </recommendedName>
</protein>
<feature type="signal peptide" evidence="5">
    <location>
        <begin position="1"/>
        <end position="19"/>
    </location>
</feature>
<evidence type="ECO:0008006" key="8">
    <source>
        <dbReference type="Google" id="ProtNLM"/>
    </source>
</evidence>
<keyword evidence="5" id="KW-0732">Signal</keyword>
<comment type="subcellular location">
    <subcellularLocation>
        <location evidence="1">Cell outer membrane</location>
    </subcellularLocation>
</comment>
<evidence type="ECO:0000256" key="1">
    <source>
        <dbReference type="ARBA" id="ARBA00004442"/>
    </source>
</evidence>
<keyword evidence="3" id="KW-0998">Cell outer membrane</keyword>
<evidence type="ECO:0000313" key="6">
    <source>
        <dbReference type="EMBL" id="GAA0225013.1"/>
    </source>
</evidence>
<dbReference type="RefSeq" id="WP_286304015.1">
    <property type="nucleotide sequence ID" value="NZ_AP027741.1"/>
</dbReference>
<dbReference type="Proteomes" id="UP001501476">
    <property type="component" value="Unassembled WGS sequence"/>
</dbReference>